<keyword evidence="3" id="KW-1185">Reference proteome</keyword>
<dbReference type="CDD" id="cd03443">
    <property type="entry name" value="PaaI_thioesterase"/>
    <property type="match status" value="1"/>
</dbReference>
<sequence>MYPTNAEIESIFGELSKVPSGCIAFLNHVDDGVKWEITGQNSLSGHWTSKSEFMNTVWLPIIKLIAEPGPILEIASPERMMRNEDGWVAIELKTKDTRTKTPIMPSISPLAIQTFIEDHPMVQGLRQSGKFIEYRGYGDYPHHLRERNLCRPSHWPGNDTHPTICICRSGWGNLIEILYFGGHVSGYPGIVHGGLLATILDEGLGWCCFPSLPGGAGATVTLDVRYLSPLPTDSFAVLKAETKDVVGRKEWVEGHIDTLPENGEPTVVAEARALFVAPRNGNPPGV</sequence>
<name>A0AAD6HLM3_9EURO</name>
<dbReference type="InterPro" id="IPR006683">
    <property type="entry name" value="Thioestr_dom"/>
</dbReference>
<evidence type="ECO:0000313" key="2">
    <source>
        <dbReference type="EMBL" id="KAJ5727068.1"/>
    </source>
</evidence>
<reference evidence="2" key="1">
    <citation type="journal article" date="2023" name="IMA Fungus">
        <title>Comparative genomic study of the Penicillium genus elucidates a diverse pangenome and 15 lateral gene transfer events.</title>
        <authorList>
            <person name="Petersen C."/>
            <person name="Sorensen T."/>
            <person name="Nielsen M.R."/>
            <person name="Sondergaard T.E."/>
            <person name="Sorensen J.L."/>
            <person name="Fitzpatrick D.A."/>
            <person name="Frisvad J.C."/>
            <person name="Nielsen K.L."/>
        </authorList>
    </citation>
    <scope>NUCLEOTIDE SEQUENCE</scope>
    <source>
        <strain evidence="2">IBT 17514</strain>
    </source>
</reference>
<dbReference type="Proteomes" id="UP001215712">
    <property type="component" value="Unassembled WGS sequence"/>
</dbReference>
<gene>
    <name evidence="2" type="ORF">N7493_004888</name>
</gene>
<dbReference type="Gene3D" id="3.10.129.10">
    <property type="entry name" value="Hotdog Thioesterase"/>
    <property type="match status" value="1"/>
</dbReference>
<dbReference type="Pfam" id="PF03061">
    <property type="entry name" value="4HBT"/>
    <property type="match status" value="1"/>
</dbReference>
<dbReference type="SUPFAM" id="SSF54637">
    <property type="entry name" value="Thioesterase/thiol ester dehydrase-isomerase"/>
    <property type="match status" value="1"/>
</dbReference>
<comment type="caution">
    <text evidence="2">The sequence shown here is derived from an EMBL/GenBank/DDBJ whole genome shotgun (WGS) entry which is preliminary data.</text>
</comment>
<dbReference type="PANTHER" id="PTHR47260:SF7">
    <property type="entry name" value="THIOESTERASE FAMILY PROTEIN (AFU_ORTHOLOGUE AFUA_1G10800)"/>
    <property type="match status" value="1"/>
</dbReference>
<protein>
    <recommendedName>
        <fullName evidence="1">Thioesterase domain-containing protein</fullName>
    </recommendedName>
</protein>
<dbReference type="InterPro" id="IPR029069">
    <property type="entry name" value="HotDog_dom_sf"/>
</dbReference>
<dbReference type="InterPro" id="IPR052061">
    <property type="entry name" value="PTE-AB_protein"/>
</dbReference>
<proteinExistence type="predicted"/>
<feature type="domain" description="Thioesterase" evidence="1">
    <location>
        <begin position="189"/>
        <end position="241"/>
    </location>
</feature>
<dbReference type="PANTHER" id="PTHR47260">
    <property type="entry name" value="UPF0644 PROTEIN PB2B4.06"/>
    <property type="match status" value="1"/>
</dbReference>
<evidence type="ECO:0000259" key="1">
    <source>
        <dbReference type="Pfam" id="PF03061"/>
    </source>
</evidence>
<evidence type="ECO:0000313" key="3">
    <source>
        <dbReference type="Proteomes" id="UP001215712"/>
    </source>
</evidence>
<dbReference type="AlphaFoldDB" id="A0AAD6HLM3"/>
<accession>A0AAD6HLM3</accession>
<reference evidence="2" key="2">
    <citation type="submission" date="2023-01" db="EMBL/GenBank/DDBJ databases">
        <authorList>
            <person name="Petersen C."/>
        </authorList>
    </citation>
    <scope>NUCLEOTIDE SEQUENCE</scope>
    <source>
        <strain evidence="2">IBT 17514</strain>
    </source>
</reference>
<organism evidence="2 3">
    <name type="scientific">Penicillium malachiteum</name>
    <dbReference type="NCBI Taxonomy" id="1324776"/>
    <lineage>
        <taxon>Eukaryota</taxon>
        <taxon>Fungi</taxon>
        <taxon>Dikarya</taxon>
        <taxon>Ascomycota</taxon>
        <taxon>Pezizomycotina</taxon>
        <taxon>Eurotiomycetes</taxon>
        <taxon>Eurotiomycetidae</taxon>
        <taxon>Eurotiales</taxon>
        <taxon>Aspergillaceae</taxon>
        <taxon>Penicillium</taxon>
    </lineage>
</organism>
<dbReference type="EMBL" id="JAQJAN010000006">
    <property type="protein sequence ID" value="KAJ5727068.1"/>
    <property type="molecule type" value="Genomic_DNA"/>
</dbReference>